<comment type="caution">
    <text evidence="3">The sequence shown here is derived from an EMBL/GenBank/DDBJ whole genome shotgun (WGS) entry which is preliminary data.</text>
</comment>
<dbReference type="InterPro" id="IPR024964">
    <property type="entry name" value="CTLH/CRA"/>
</dbReference>
<gene>
    <name evidence="3" type="ORF">PENTCL1PPCAC_435</name>
</gene>
<sequence>SPLIFYKCHNNMDIRDDLRETTDEEEFSEEDDEYALEEGMYEPLFPYRVDDGGESDNSLHNITRKRPGSKRRPKYAVKRDFKIEEPSPLEMTHLVIEYLVTEGYPDSAKALAAEANVQLDEHDWAEIDKRVSIKKDISAGKVAEAIEKLNVLCPGMIDKDASVRFDLYLQRFLELIREDDIINALEWSGEKLSSEDLDDEKMTRLEQACALAAFSDPTECKYYELLEQGQRDSVAETINIAVLKEQGKLTCSRVETMFKMKMFMTMTLPMPLGNTQQEADRFAENIHAEVMNGGPMDRD</sequence>
<dbReference type="Pfam" id="PF08513">
    <property type="entry name" value="LisH"/>
    <property type="match status" value="1"/>
</dbReference>
<dbReference type="SMART" id="SM00667">
    <property type="entry name" value="LisH"/>
    <property type="match status" value="1"/>
</dbReference>
<feature type="region of interest" description="Disordered" evidence="1">
    <location>
        <begin position="46"/>
        <end position="72"/>
    </location>
</feature>
<dbReference type="Pfam" id="PF10607">
    <property type="entry name" value="CTLH"/>
    <property type="match status" value="1"/>
</dbReference>
<proteinExistence type="predicted"/>
<dbReference type="InterPro" id="IPR006595">
    <property type="entry name" value="CTLH_C"/>
</dbReference>
<reference evidence="3" key="1">
    <citation type="submission" date="2023-10" db="EMBL/GenBank/DDBJ databases">
        <title>Genome assembly of Pristionchus species.</title>
        <authorList>
            <person name="Yoshida K."/>
            <person name="Sommer R.J."/>
        </authorList>
    </citation>
    <scope>NUCLEOTIDE SEQUENCE</scope>
    <source>
        <strain evidence="3">RS0144</strain>
    </source>
</reference>
<accession>A0AAV5S768</accession>
<dbReference type="PANTHER" id="PTHR12864">
    <property type="entry name" value="RAN BINDING PROTEIN 9-RELATED"/>
    <property type="match status" value="1"/>
</dbReference>
<dbReference type="InterPro" id="IPR006594">
    <property type="entry name" value="LisH"/>
</dbReference>
<name>A0AAV5S768_9BILA</name>
<evidence type="ECO:0000256" key="1">
    <source>
        <dbReference type="SAM" id="MobiDB-lite"/>
    </source>
</evidence>
<feature type="compositionally biased region" description="Basic residues" evidence="1">
    <location>
        <begin position="62"/>
        <end position="72"/>
    </location>
</feature>
<organism evidence="3 4">
    <name type="scientific">Pristionchus entomophagus</name>
    <dbReference type="NCBI Taxonomy" id="358040"/>
    <lineage>
        <taxon>Eukaryota</taxon>
        <taxon>Metazoa</taxon>
        <taxon>Ecdysozoa</taxon>
        <taxon>Nematoda</taxon>
        <taxon>Chromadorea</taxon>
        <taxon>Rhabditida</taxon>
        <taxon>Rhabditina</taxon>
        <taxon>Diplogasteromorpha</taxon>
        <taxon>Diplogasteroidea</taxon>
        <taxon>Neodiplogasteridae</taxon>
        <taxon>Pristionchus</taxon>
    </lineage>
</organism>
<dbReference type="PROSITE" id="PS50896">
    <property type="entry name" value="LISH"/>
    <property type="match status" value="1"/>
</dbReference>
<feature type="domain" description="CTLH" evidence="2">
    <location>
        <begin position="126"/>
        <end position="183"/>
    </location>
</feature>
<protein>
    <recommendedName>
        <fullName evidence="2">CTLH domain-containing protein</fullName>
    </recommendedName>
</protein>
<evidence type="ECO:0000313" key="3">
    <source>
        <dbReference type="EMBL" id="GMS78260.1"/>
    </source>
</evidence>
<dbReference type="AlphaFoldDB" id="A0AAV5S768"/>
<feature type="non-terminal residue" evidence="3">
    <location>
        <position position="1"/>
    </location>
</feature>
<dbReference type="EMBL" id="BTSX01000001">
    <property type="protein sequence ID" value="GMS78260.1"/>
    <property type="molecule type" value="Genomic_DNA"/>
</dbReference>
<evidence type="ECO:0000313" key="4">
    <source>
        <dbReference type="Proteomes" id="UP001432027"/>
    </source>
</evidence>
<keyword evidence="4" id="KW-1185">Reference proteome</keyword>
<dbReference type="InterPro" id="IPR050618">
    <property type="entry name" value="Ubq-SigPath_Reg"/>
</dbReference>
<evidence type="ECO:0000259" key="2">
    <source>
        <dbReference type="PROSITE" id="PS50897"/>
    </source>
</evidence>
<dbReference type="SMART" id="SM00668">
    <property type="entry name" value="CTLH"/>
    <property type="match status" value="1"/>
</dbReference>
<dbReference type="PROSITE" id="PS50897">
    <property type="entry name" value="CTLH"/>
    <property type="match status" value="1"/>
</dbReference>
<dbReference type="Proteomes" id="UP001432027">
    <property type="component" value="Unassembled WGS sequence"/>
</dbReference>